<dbReference type="RefSeq" id="WP_150038784.1">
    <property type="nucleotide sequence ID" value="NZ_OW485601.1"/>
</dbReference>
<dbReference type="AlphaFoldDB" id="A0A5M6J3S2"/>
<evidence type="ECO:0000313" key="2">
    <source>
        <dbReference type="Proteomes" id="UP000325255"/>
    </source>
</evidence>
<organism evidence="1 2">
    <name type="scientific">Rhodovastum atsumiense</name>
    <dbReference type="NCBI Taxonomy" id="504468"/>
    <lineage>
        <taxon>Bacteria</taxon>
        <taxon>Pseudomonadati</taxon>
        <taxon>Pseudomonadota</taxon>
        <taxon>Alphaproteobacteria</taxon>
        <taxon>Acetobacterales</taxon>
        <taxon>Acetobacteraceae</taxon>
        <taxon>Rhodovastum</taxon>
    </lineage>
</organism>
<dbReference type="EMBL" id="VWPK01000002">
    <property type="protein sequence ID" value="KAA5614305.1"/>
    <property type="molecule type" value="Genomic_DNA"/>
</dbReference>
<reference evidence="1 2" key="1">
    <citation type="submission" date="2019-09" db="EMBL/GenBank/DDBJ databases">
        <title>Genome sequence of Rhodovastum atsumiense, a diverse member of the Acetobacteraceae family of non-sulfur purple photosynthetic bacteria.</title>
        <authorList>
            <person name="Meyer T."/>
            <person name="Kyndt J."/>
        </authorList>
    </citation>
    <scope>NUCLEOTIDE SEQUENCE [LARGE SCALE GENOMIC DNA]</scope>
    <source>
        <strain evidence="1 2">DSM 21279</strain>
    </source>
</reference>
<protein>
    <submittedName>
        <fullName evidence="1">Uncharacterized protein</fullName>
    </submittedName>
</protein>
<keyword evidence="2" id="KW-1185">Reference proteome</keyword>
<sequence length="63" mass="6707">MTTDPLHLHLDLTDLADDQDGVALVAAEAALIFDCVRAELGATREAMGDLLHRRPARPVGSSP</sequence>
<accession>A0A5M6J3S2</accession>
<name>A0A5M6J3S2_9PROT</name>
<comment type="caution">
    <text evidence="1">The sequence shown here is derived from an EMBL/GenBank/DDBJ whole genome shotgun (WGS) entry which is preliminary data.</text>
</comment>
<gene>
    <name evidence="1" type="ORF">F1189_01540</name>
</gene>
<dbReference type="Proteomes" id="UP000325255">
    <property type="component" value="Unassembled WGS sequence"/>
</dbReference>
<proteinExistence type="predicted"/>
<evidence type="ECO:0000313" key="1">
    <source>
        <dbReference type="EMBL" id="KAA5614305.1"/>
    </source>
</evidence>